<dbReference type="RefSeq" id="WP_076572776.1">
    <property type="nucleotide sequence ID" value="NZ_FTOK01000015.1"/>
</dbReference>
<proteinExistence type="predicted"/>
<organism evidence="1 2">
    <name type="scientific">Salimicrobium salexigens</name>
    <dbReference type="NCBI Taxonomy" id="908941"/>
    <lineage>
        <taxon>Bacteria</taxon>
        <taxon>Bacillati</taxon>
        <taxon>Bacillota</taxon>
        <taxon>Bacilli</taxon>
        <taxon>Bacillales</taxon>
        <taxon>Bacillaceae</taxon>
        <taxon>Salimicrobium</taxon>
    </lineage>
</organism>
<comment type="caution">
    <text evidence="1">The sequence shown here is derived from an EMBL/GenBank/DDBJ whole genome shotgun (WGS) entry which is preliminary data.</text>
</comment>
<dbReference type="Proteomes" id="UP000199777">
    <property type="component" value="Unassembled WGS sequence"/>
</dbReference>
<keyword evidence="2" id="KW-1185">Reference proteome</keyword>
<evidence type="ECO:0000313" key="1">
    <source>
        <dbReference type="EMBL" id="SIS97895.1"/>
    </source>
</evidence>
<dbReference type="EMBL" id="FTOK01000015">
    <property type="protein sequence ID" value="SIS97895.1"/>
    <property type="molecule type" value="Genomic_DNA"/>
</dbReference>
<gene>
    <name evidence="1" type="ORF">SAMN05421758_11526</name>
</gene>
<protein>
    <submittedName>
        <fullName evidence="1">SIR2-like domain-containing protein</fullName>
    </submittedName>
</protein>
<name>A0ABY1KZK9_9BACI</name>
<sequence length="382" mass="44479">MSKFDELLEQIHRHLDCTYQNWLFGAGISYESNIPLMYPMTEKIESELEGGDFDAFCKIKEFLPNSSHVEHYLSHIGDLLALLDRSHASEITMNNVKYEYSSLYTLYKQIIRIIGELVRFGYKHSVDEKGDIESPIVEIGPHQEFVKKLFNRRSNLENITSINFFTTNYDTLLEDALILEKKEVIDGFTGGAMGFWNPNVFSEKDNSYSYKVYKLHGSIDWYKDDEKGLLRSRFGTKYLSDNSNLLIYPQATKYVETQKDPFALLFSKFRERLNVSRDNILVACGYSFGDNHINNEVEMAMSLPNNKTNLIIFLKETWDEDLQKSYLPSDIYNWLDESSFRDRVFVLTDKGIYNGNSELNIPSSGDQQFDWWTFKGMTNLLD</sequence>
<dbReference type="Pfam" id="PF13289">
    <property type="entry name" value="SIR2_2"/>
    <property type="match status" value="1"/>
</dbReference>
<evidence type="ECO:0000313" key="2">
    <source>
        <dbReference type="Proteomes" id="UP000199777"/>
    </source>
</evidence>
<accession>A0ABY1KZK9</accession>
<reference evidence="1 2" key="1">
    <citation type="submission" date="2017-01" db="EMBL/GenBank/DDBJ databases">
        <authorList>
            <person name="Varghese N."/>
            <person name="Submissions S."/>
        </authorList>
    </citation>
    <scope>NUCLEOTIDE SEQUENCE [LARGE SCALE GENOMIC DNA]</scope>
    <source>
        <strain evidence="1 2">DSM 22782</strain>
    </source>
</reference>